<proteinExistence type="predicted"/>
<evidence type="ECO:0000256" key="5">
    <source>
        <dbReference type="ARBA" id="ARBA00023012"/>
    </source>
</evidence>
<dbReference type="Gene3D" id="3.30.565.10">
    <property type="entry name" value="Histidine kinase-like ATPase, C-terminal domain"/>
    <property type="match status" value="1"/>
</dbReference>
<keyword evidence="7" id="KW-0472">Membrane</keyword>
<dbReference type="CDD" id="cd00082">
    <property type="entry name" value="HisKA"/>
    <property type="match status" value="1"/>
</dbReference>
<accession>A0ABR9W7J0</accession>
<keyword evidence="6" id="KW-0175">Coiled coil</keyword>
<reference evidence="10" key="1">
    <citation type="submission" date="2023-07" db="EMBL/GenBank/DDBJ databases">
        <title>Dyadobacter sp. nov 'subterranea' isolated from contaminted grondwater.</title>
        <authorList>
            <person name="Szabo I."/>
            <person name="Al-Omari J."/>
            <person name="Szerdahelyi S.G."/>
            <person name="Rado J."/>
        </authorList>
    </citation>
    <scope>NUCLEOTIDE SEQUENCE [LARGE SCALE GENOMIC DNA]</scope>
    <source>
        <strain evidence="10">UP-52</strain>
    </source>
</reference>
<dbReference type="SUPFAM" id="SSF55874">
    <property type="entry name" value="ATPase domain of HSP90 chaperone/DNA topoisomerase II/histidine kinase"/>
    <property type="match status" value="1"/>
</dbReference>
<dbReference type="PANTHER" id="PTHR43711">
    <property type="entry name" value="TWO-COMPONENT HISTIDINE KINASE"/>
    <property type="match status" value="1"/>
</dbReference>
<dbReference type="Pfam" id="PF02518">
    <property type="entry name" value="HATPase_c"/>
    <property type="match status" value="1"/>
</dbReference>
<comment type="catalytic activity">
    <reaction evidence="1">
        <text>ATP + protein L-histidine = ADP + protein N-phospho-L-histidine.</text>
        <dbReference type="EC" id="2.7.13.3"/>
    </reaction>
</comment>
<dbReference type="InterPro" id="IPR036890">
    <property type="entry name" value="HATPase_C_sf"/>
</dbReference>
<keyword evidence="4 9" id="KW-0418">Kinase</keyword>
<feature type="coiled-coil region" evidence="6">
    <location>
        <begin position="239"/>
        <end position="266"/>
    </location>
</feature>
<gene>
    <name evidence="9" type="ORF">IEE83_05970</name>
</gene>
<dbReference type="InterPro" id="IPR050736">
    <property type="entry name" value="Sensor_HK_Regulatory"/>
</dbReference>
<organism evidence="9 10">
    <name type="scientific">Dyadobacter subterraneus</name>
    <dbReference type="NCBI Taxonomy" id="2773304"/>
    <lineage>
        <taxon>Bacteria</taxon>
        <taxon>Pseudomonadati</taxon>
        <taxon>Bacteroidota</taxon>
        <taxon>Cytophagia</taxon>
        <taxon>Cytophagales</taxon>
        <taxon>Spirosomataceae</taxon>
        <taxon>Dyadobacter</taxon>
    </lineage>
</organism>
<keyword evidence="7" id="KW-0812">Transmembrane</keyword>
<feature type="domain" description="Histidine kinase" evidence="8">
    <location>
        <begin position="269"/>
        <end position="483"/>
    </location>
</feature>
<comment type="caution">
    <text evidence="9">The sequence shown here is derived from an EMBL/GenBank/DDBJ whole genome shotgun (WGS) entry which is preliminary data.</text>
</comment>
<evidence type="ECO:0000256" key="2">
    <source>
        <dbReference type="ARBA" id="ARBA00012438"/>
    </source>
</evidence>
<dbReference type="PROSITE" id="PS50109">
    <property type="entry name" value="HIS_KIN"/>
    <property type="match status" value="1"/>
</dbReference>
<dbReference type="Gene3D" id="2.60.40.10">
    <property type="entry name" value="Immunoglobulins"/>
    <property type="match status" value="1"/>
</dbReference>
<dbReference type="Gene3D" id="1.10.287.130">
    <property type="match status" value="1"/>
</dbReference>
<evidence type="ECO:0000313" key="10">
    <source>
        <dbReference type="Proteomes" id="UP000634134"/>
    </source>
</evidence>
<name>A0ABR9W7J0_9BACT</name>
<evidence type="ECO:0000256" key="3">
    <source>
        <dbReference type="ARBA" id="ARBA00022679"/>
    </source>
</evidence>
<evidence type="ECO:0000256" key="7">
    <source>
        <dbReference type="SAM" id="Phobius"/>
    </source>
</evidence>
<sequence length="483" mass="55115">MTVKDLLHYSEAIEKIKHNKDQQNASVPSELFYVYHTKEEGFKTNEFNGCDHCGVRLANGNILLPSLNGLVGFRPGDIMEDRADGNIILDKAEVNRKTIIPSHDTLYFPMDPGQTKLHFSTAYFGNNYNLKLSYVLVKESRLAAPPDWIPMDKDLDIEFSSLNSGNYTLIIRKLNGFGINNYTIKKIYFIVPLKWYQTIWAEILLLFILIGLVYLYNWYSVRVVKRENIKLEELVSRRTSRLNQTLTDLEESKNEMSRQVHMLSRLLTSMTHDIQSPLNYIRLTSGNIPKMIQKAQYEDVAMLGEMIADSSGRMSNLLKGLLDYIKAHVFQNSLHYEAINLQLLVDEKFEIFKNMITENGSDFKNEISSNTVVYCDYQMLGIMIHNLIDNAAKFTRKGTIRIYFNASGENEGELVISNTTVGVPTEIQEMINTPETESIHLPMQVGQTRTSLGLLIVKEIAALVGVGLRVTQTDVTSFHLLFK</sequence>
<dbReference type="InterPro" id="IPR005467">
    <property type="entry name" value="His_kinase_dom"/>
</dbReference>
<dbReference type="Proteomes" id="UP000634134">
    <property type="component" value="Unassembled WGS sequence"/>
</dbReference>
<dbReference type="PANTHER" id="PTHR43711:SF26">
    <property type="entry name" value="SENSOR HISTIDINE KINASE RCSC"/>
    <property type="match status" value="1"/>
</dbReference>
<dbReference type="SMART" id="SM00387">
    <property type="entry name" value="HATPase_c"/>
    <property type="match status" value="1"/>
</dbReference>
<dbReference type="SUPFAM" id="SSF47384">
    <property type="entry name" value="Homodimeric domain of signal transducing histidine kinase"/>
    <property type="match status" value="1"/>
</dbReference>
<dbReference type="InterPro" id="IPR013783">
    <property type="entry name" value="Ig-like_fold"/>
</dbReference>
<evidence type="ECO:0000256" key="1">
    <source>
        <dbReference type="ARBA" id="ARBA00000085"/>
    </source>
</evidence>
<dbReference type="GO" id="GO:0016301">
    <property type="term" value="F:kinase activity"/>
    <property type="evidence" value="ECO:0007669"/>
    <property type="project" value="UniProtKB-KW"/>
</dbReference>
<dbReference type="InterPro" id="IPR003594">
    <property type="entry name" value="HATPase_dom"/>
</dbReference>
<evidence type="ECO:0000259" key="8">
    <source>
        <dbReference type="PROSITE" id="PS50109"/>
    </source>
</evidence>
<dbReference type="CDD" id="cd00075">
    <property type="entry name" value="HATPase"/>
    <property type="match status" value="1"/>
</dbReference>
<keyword evidence="3" id="KW-0808">Transferase</keyword>
<dbReference type="InterPro" id="IPR003661">
    <property type="entry name" value="HisK_dim/P_dom"/>
</dbReference>
<dbReference type="InterPro" id="IPR036097">
    <property type="entry name" value="HisK_dim/P_sf"/>
</dbReference>
<keyword evidence="10" id="KW-1185">Reference proteome</keyword>
<evidence type="ECO:0000256" key="6">
    <source>
        <dbReference type="SAM" id="Coils"/>
    </source>
</evidence>
<feature type="transmembrane region" description="Helical" evidence="7">
    <location>
        <begin position="195"/>
        <end position="216"/>
    </location>
</feature>
<keyword evidence="5" id="KW-0902">Two-component regulatory system</keyword>
<dbReference type="EMBL" id="JACYGY010000001">
    <property type="protein sequence ID" value="MBE9461423.1"/>
    <property type="molecule type" value="Genomic_DNA"/>
</dbReference>
<evidence type="ECO:0000256" key="4">
    <source>
        <dbReference type="ARBA" id="ARBA00022777"/>
    </source>
</evidence>
<keyword evidence="7" id="KW-1133">Transmembrane helix</keyword>
<dbReference type="EC" id="2.7.13.3" evidence="2"/>
<dbReference type="RefSeq" id="WP_194119701.1">
    <property type="nucleotide sequence ID" value="NZ_JACYGY010000001.1"/>
</dbReference>
<protein>
    <recommendedName>
        <fullName evidence="2">histidine kinase</fullName>
        <ecNumber evidence="2">2.7.13.3</ecNumber>
    </recommendedName>
</protein>
<evidence type="ECO:0000313" key="9">
    <source>
        <dbReference type="EMBL" id="MBE9461423.1"/>
    </source>
</evidence>